<evidence type="ECO:0000313" key="4">
    <source>
        <dbReference type="Proteomes" id="UP000005237"/>
    </source>
</evidence>
<dbReference type="NCBIfam" id="TIGR02180">
    <property type="entry name" value="GRX_euk"/>
    <property type="match status" value="1"/>
</dbReference>
<reference evidence="3" key="2">
    <citation type="submission" date="2022-06" db="UniProtKB">
        <authorList>
            <consortium name="EnsemblMetazoa"/>
        </authorList>
    </citation>
    <scope>IDENTIFICATION</scope>
    <source>
        <strain evidence="3">DF5081</strain>
    </source>
</reference>
<evidence type="ECO:0000259" key="2">
    <source>
        <dbReference type="Pfam" id="PF00462"/>
    </source>
</evidence>
<sequence>MTDLVPLFFLSFFFLFLNSYRMLRILTICFVVITIAAGELSKVKEDKTLKDLEDKIVNDIITHKVMVYSKTYCPYSKRLKVILSNYEIDDMKIVELDRSNQTEEMQAILKKYSGRTTVPQLFISGKFVGGHDETKAIEQRGELRPMLEKAHALFTNRVPVPDNERIETNSEALATKTNTTLSSSSSAAILFYLLFFTFVLILKN</sequence>
<dbReference type="GO" id="GO:0015038">
    <property type="term" value="F:glutathione disulfide oxidoreductase activity"/>
    <property type="evidence" value="ECO:0007669"/>
    <property type="project" value="TreeGrafter"/>
</dbReference>
<dbReference type="Pfam" id="PF00462">
    <property type="entry name" value="Glutaredoxin"/>
    <property type="match status" value="1"/>
</dbReference>
<dbReference type="EnsemblMetazoa" id="CJA18077.1">
    <property type="protein sequence ID" value="CJA18077.1"/>
    <property type="gene ID" value="WBGene00137281"/>
</dbReference>
<dbReference type="InterPro" id="IPR014025">
    <property type="entry name" value="Glutaredoxin_subgr"/>
</dbReference>
<proteinExistence type="predicted"/>
<dbReference type="PANTHER" id="PTHR45694:SF18">
    <property type="entry name" value="GLUTAREDOXIN-1-RELATED"/>
    <property type="match status" value="1"/>
</dbReference>
<dbReference type="PROSITE" id="PS51354">
    <property type="entry name" value="GLUTAREDOXIN_2"/>
    <property type="match status" value="1"/>
</dbReference>
<organism evidence="3 4">
    <name type="scientific">Caenorhabditis japonica</name>
    <dbReference type="NCBI Taxonomy" id="281687"/>
    <lineage>
        <taxon>Eukaryota</taxon>
        <taxon>Metazoa</taxon>
        <taxon>Ecdysozoa</taxon>
        <taxon>Nematoda</taxon>
        <taxon>Chromadorea</taxon>
        <taxon>Rhabditida</taxon>
        <taxon>Rhabditina</taxon>
        <taxon>Rhabditomorpha</taxon>
        <taxon>Rhabditoidea</taxon>
        <taxon>Rhabditidae</taxon>
        <taxon>Peloderinae</taxon>
        <taxon>Caenorhabditis</taxon>
    </lineage>
</organism>
<dbReference type="GO" id="GO:0034599">
    <property type="term" value="P:cellular response to oxidative stress"/>
    <property type="evidence" value="ECO:0007669"/>
    <property type="project" value="TreeGrafter"/>
</dbReference>
<dbReference type="SUPFAM" id="SSF52833">
    <property type="entry name" value="Thioredoxin-like"/>
    <property type="match status" value="1"/>
</dbReference>
<dbReference type="PRINTS" id="PR00160">
    <property type="entry name" value="GLUTAREDOXIN"/>
</dbReference>
<keyword evidence="1" id="KW-1133">Transmembrane helix</keyword>
<dbReference type="CDD" id="cd03419">
    <property type="entry name" value="GRX_GRXh_1_2_like"/>
    <property type="match status" value="1"/>
</dbReference>
<name>A0A8R1I1I2_CAEJA</name>
<keyword evidence="1" id="KW-0812">Transmembrane</keyword>
<evidence type="ECO:0000313" key="3">
    <source>
        <dbReference type="EnsemblMetazoa" id="CJA18077.1"/>
    </source>
</evidence>
<accession>A0A8R1I1I2</accession>
<dbReference type="Proteomes" id="UP000005237">
    <property type="component" value="Unassembled WGS sequence"/>
</dbReference>
<protein>
    <submittedName>
        <fullName evidence="3">Glutaredoxin domain-containing protein</fullName>
    </submittedName>
</protein>
<feature type="domain" description="Glutaredoxin" evidence="2">
    <location>
        <begin position="65"/>
        <end position="128"/>
    </location>
</feature>
<dbReference type="Gene3D" id="3.40.30.10">
    <property type="entry name" value="Glutaredoxin"/>
    <property type="match status" value="1"/>
</dbReference>
<dbReference type="InterPro" id="IPR011899">
    <property type="entry name" value="Glutaredoxin_euk/vir"/>
</dbReference>
<dbReference type="InterPro" id="IPR002109">
    <property type="entry name" value="Glutaredoxin"/>
</dbReference>
<dbReference type="GO" id="GO:0005737">
    <property type="term" value="C:cytoplasm"/>
    <property type="evidence" value="ECO:0007669"/>
    <property type="project" value="TreeGrafter"/>
</dbReference>
<feature type="transmembrane region" description="Helical" evidence="1">
    <location>
        <begin position="185"/>
        <end position="202"/>
    </location>
</feature>
<keyword evidence="4" id="KW-1185">Reference proteome</keyword>
<reference evidence="4" key="1">
    <citation type="submission" date="2010-08" db="EMBL/GenBank/DDBJ databases">
        <authorList>
            <consortium name="Caenorhabditis japonica Sequencing Consortium"/>
            <person name="Wilson R.K."/>
        </authorList>
    </citation>
    <scope>NUCLEOTIDE SEQUENCE [LARGE SCALE GENOMIC DNA]</scope>
    <source>
        <strain evidence="4">DF5081</strain>
    </source>
</reference>
<dbReference type="PANTHER" id="PTHR45694">
    <property type="entry name" value="GLUTAREDOXIN 2"/>
    <property type="match status" value="1"/>
</dbReference>
<evidence type="ECO:0000256" key="1">
    <source>
        <dbReference type="SAM" id="Phobius"/>
    </source>
</evidence>
<keyword evidence="1" id="KW-0472">Membrane</keyword>
<dbReference type="AlphaFoldDB" id="A0A8R1I1I2"/>
<dbReference type="InterPro" id="IPR036249">
    <property type="entry name" value="Thioredoxin-like_sf"/>
</dbReference>